<keyword evidence="1" id="KW-0175">Coiled coil</keyword>
<keyword evidence="3" id="KW-0732">Signal</keyword>
<feature type="coiled-coil region" evidence="1">
    <location>
        <begin position="44"/>
        <end position="78"/>
    </location>
</feature>
<evidence type="ECO:0000313" key="4">
    <source>
        <dbReference type="EMBL" id="MEM5499483.1"/>
    </source>
</evidence>
<feature type="compositionally biased region" description="Polar residues" evidence="2">
    <location>
        <begin position="80"/>
        <end position="125"/>
    </location>
</feature>
<keyword evidence="5" id="KW-1185">Reference proteome</keyword>
<evidence type="ECO:0000256" key="1">
    <source>
        <dbReference type="SAM" id="Coils"/>
    </source>
</evidence>
<dbReference type="Pfam" id="PF13557">
    <property type="entry name" value="Phenol_MetA_deg"/>
    <property type="match status" value="1"/>
</dbReference>
<accession>A0ABU9T037</accession>
<feature type="region of interest" description="Disordered" evidence="2">
    <location>
        <begin position="80"/>
        <end position="135"/>
    </location>
</feature>
<evidence type="ECO:0000313" key="5">
    <source>
        <dbReference type="Proteomes" id="UP001461163"/>
    </source>
</evidence>
<evidence type="ECO:0000256" key="3">
    <source>
        <dbReference type="SAM" id="SignalP"/>
    </source>
</evidence>
<feature type="chain" id="PRO_5046749124" evidence="3">
    <location>
        <begin position="34"/>
        <end position="441"/>
    </location>
</feature>
<name>A0ABU9T037_9ALTE</name>
<sequence>MENAENNINPLFSFTLSKVALAFWLSTSSTSYAAQNISSDDKSVNQYETELERQRILLAKQGEQIEALTRMVNALMANSQATGADKNSNKSPNKGTPYNVAGTNTSTAKPKQPMPSQSTTRNVAQNKPVGQAPPKSANTIDASAIPELGDTFSGVLSGKGTFVLEPSFGYSYTDNNRVFLDAFSFIPALVVGLIDLREIKRHSFIGSISARYGITERWEVDLKVPYLARSDSQRSRPVSIGVSEDEIFNADGHGLGDIEVSTRYQLNNPKDGGPIFVANLVATIPTGTSPFDVEFMQSTPGAVFPTELPTGSGYVSIQPSVTAIYATDPGVFFGNLSYGYNMDTDEEVGNVDPGDSAGISFGLGVSLNERASMSLSYSHKHVLKSKINDIKIDGSQLDIGQLIIGYSFRYSPSTNVSLSLAVGVTDDAQDTRLNFRLPVTF</sequence>
<comment type="caution">
    <text evidence="4">The sequence shown here is derived from an EMBL/GenBank/DDBJ whole genome shotgun (WGS) entry which is preliminary data.</text>
</comment>
<gene>
    <name evidence="4" type="ORF">WNY77_18880</name>
</gene>
<dbReference type="EMBL" id="JBBMQS010000014">
    <property type="protein sequence ID" value="MEM5499483.1"/>
    <property type="molecule type" value="Genomic_DNA"/>
</dbReference>
<dbReference type="InterPro" id="IPR025737">
    <property type="entry name" value="FApF"/>
</dbReference>
<proteinExistence type="predicted"/>
<organism evidence="4 5">
    <name type="scientific">Paraglaciecola mesophila</name>
    <dbReference type="NCBI Taxonomy" id="197222"/>
    <lineage>
        <taxon>Bacteria</taxon>
        <taxon>Pseudomonadati</taxon>
        <taxon>Pseudomonadota</taxon>
        <taxon>Gammaproteobacteria</taxon>
        <taxon>Alteromonadales</taxon>
        <taxon>Alteromonadaceae</taxon>
        <taxon>Paraglaciecola</taxon>
    </lineage>
</organism>
<dbReference type="Proteomes" id="UP001461163">
    <property type="component" value="Unassembled WGS sequence"/>
</dbReference>
<protein>
    <submittedName>
        <fullName evidence="4">Transporter</fullName>
    </submittedName>
</protein>
<dbReference type="RefSeq" id="WP_342882595.1">
    <property type="nucleotide sequence ID" value="NZ_JBBMQS010000014.1"/>
</dbReference>
<feature type="signal peptide" evidence="3">
    <location>
        <begin position="1"/>
        <end position="33"/>
    </location>
</feature>
<evidence type="ECO:0000256" key="2">
    <source>
        <dbReference type="SAM" id="MobiDB-lite"/>
    </source>
</evidence>
<reference evidence="4 5" key="1">
    <citation type="submission" date="2024-03" db="EMBL/GenBank/DDBJ databases">
        <title>Community enrichment and isolation of bacterial strains for fucoidan degradation.</title>
        <authorList>
            <person name="Sichert A."/>
        </authorList>
    </citation>
    <scope>NUCLEOTIDE SEQUENCE [LARGE SCALE GENOMIC DNA]</scope>
    <source>
        <strain evidence="4 5">AS12</strain>
    </source>
</reference>